<sequence length="195" mass="21563">MHVHQISIQYRPLDDRILLRISFREGGEQTAWLTRRLLLKLWPLLRNSVADFVAKLQAAQGTAASSVAVADDKTRQLLSDLRGSASNEKADFSKPYAAAASLENTMLVHTVNLYSQPTKASFAIELLDKPATPDAQPCRLKWSMNETTLHASMKLLEDAIQASGWDIPSVTTTSEPATAPDADVLQSMERPKYLN</sequence>
<evidence type="ECO:0000313" key="2">
    <source>
        <dbReference type="EMBL" id="SEN87594.1"/>
    </source>
</evidence>
<dbReference type="OrthoDB" id="9795237at2"/>
<name>A0A1H8K3U0_9BURK</name>
<reference evidence="2 3" key="1">
    <citation type="submission" date="2016-10" db="EMBL/GenBank/DDBJ databases">
        <authorList>
            <person name="de Groot N.N."/>
        </authorList>
    </citation>
    <scope>NUCLEOTIDE SEQUENCE [LARGE SCALE GENOMIC DNA]</scope>
    <source>
        <strain evidence="2 3">DSM 15123</strain>
    </source>
</reference>
<evidence type="ECO:0000313" key="3">
    <source>
        <dbReference type="Proteomes" id="UP000199531"/>
    </source>
</evidence>
<organism evidence="2 3">
    <name type="scientific">Brachymonas denitrificans DSM 15123</name>
    <dbReference type="NCBI Taxonomy" id="1121117"/>
    <lineage>
        <taxon>Bacteria</taxon>
        <taxon>Pseudomonadati</taxon>
        <taxon>Pseudomonadota</taxon>
        <taxon>Betaproteobacteria</taxon>
        <taxon>Burkholderiales</taxon>
        <taxon>Comamonadaceae</taxon>
        <taxon>Brachymonas</taxon>
    </lineage>
</organism>
<dbReference type="STRING" id="1121117.SAMN02745977_02232"/>
<protein>
    <submittedName>
        <fullName evidence="2">Uncharacterized protein</fullName>
    </submittedName>
</protein>
<dbReference type="EMBL" id="FOCW01000009">
    <property type="protein sequence ID" value="SEN87594.1"/>
    <property type="molecule type" value="Genomic_DNA"/>
</dbReference>
<keyword evidence="3" id="KW-1185">Reference proteome</keyword>
<gene>
    <name evidence="2" type="ORF">SAMN02745977_02232</name>
</gene>
<dbReference type="RefSeq" id="WP_091817953.1">
    <property type="nucleotide sequence ID" value="NZ_FOCW01000009.1"/>
</dbReference>
<accession>A0A1H8K3U0</accession>
<evidence type="ECO:0000256" key="1">
    <source>
        <dbReference type="SAM" id="MobiDB-lite"/>
    </source>
</evidence>
<dbReference type="Proteomes" id="UP000199531">
    <property type="component" value="Unassembled WGS sequence"/>
</dbReference>
<feature type="region of interest" description="Disordered" evidence="1">
    <location>
        <begin position="171"/>
        <end position="195"/>
    </location>
</feature>
<proteinExistence type="predicted"/>
<dbReference type="AlphaFoldDB" id="A0A1H8K3U0"/>